<dbReference type="Gene3D" id="2.130.10.30">
    <property type="entry name" value="Regulator of chromosome condensation 1/beta-lactamase-inhibitor protein II"/>
    <property type="match status" value="2"/>
</dbReference>
<comment type="caution">
    <text evidence="3">The sequence shown here is derived from an EMBL/GenBank/DDBJ whole genome shotgun (WGS) entry which is preliminary data.</text>
</comment>
<keyword evidence="1" id="KW-0677">Repeat</keyword>
<feature type="repeat" description="RCC1" evidence="2">
    <location>
        <begin position="183"/>
        <end position="235"/>
    </location>
</feature>
<dbReference type="PANTHER" id="PTHR22870">
    <property type="entry name" value="REGULATOR OF CHROMOSOME CONDENSATION"/>
    <property type="match status" value="1"/>
</dbReference>
<reference evidence="4" key="1">
    <citation type="submission" date="2016-04" db="EMBL/GenBank/DDBJ databases">
        <title>Cephalotus genome sequencing.</title>
        <authorList>
            <person name="Fukushima K."/>
            <person name="Hasebe M."/>
            <person name="Fang X."/>
        </authorList>
    </citation>
    <scope>NUCLEOTIDE SEQUENCE [LARGE SCALE GENOMIC DNA]</scope>
    <source>
        <strain evidence="4">cv. St1</strain>
    </source>
</reference>
<dbReference type="Proteomes" id="UP000187406">
    <property type="component" value="Unassembled WGS sequence"/>
</dbReference>
<dbReference type="FunCoup" id="A0A1Q3D356">
    <property type="interactions" value="1179"/>
</dbReference>
<dbReference type="InterPro" id="IPR000408">
    <property type="entry name" value="Reg_chr_condens"/>
</dbReference>
<feature type="repeat" description="RCC1" evidence="2">
    <location>
        <begin position="395"/>
        <end position="449"/>
    </location>
</feature>
<evidence type="ECO:0000313" key="4">
    <source>
        <dbReference type="Proteomes" id="UP000187406"/>
    </source>
</evidence>
<dbReference type="InterPro" id="IPR051210">
    <property type="entry name" value="Ub_ligase/GEF_domain"/>
</dbReference>
<dbReference type="SUPFAM" id="SSF50985">
    <property type="entry name" value="RCC1/BLIP-II"/>
    <property type="match status" value="1"/>
</dbReference>
<dbReference type="PROSITE" id="PS50012">
    <property type="entry name" value="RCC1_3"/>
    <property type="match status" value="5"/>
</dbReference>
<name>A0A1Q3D356_CEPFO</name>
<dbReference type="EMBL" id="BDDD01004091">
    <property type="protein sequence ID" value="GAV86920.1"/>
    <property type="molecule type" value="Genomic_DNA"/>
</dbReference>
<gene>
    <name evidence="3" type="ORF">CFOL_v3_30346</name>
</gene>
<evidence type="ECO:0000256" key="1">
    <source>
        <dbReference type="ARBA" id="ARBA00022737"/>
    </source>
</evidence>
<organism evidence="3 4">
    <name type="scientific">Cephalotus follicularis</name>
    <name type="common">Albany pitcher plant</name>
    <dbReference type="NCBI Taxonomy" id="3775"/>
    <lineage>
        <taxon>Eukaryota</taxon>
        <taxon>Viridiplantae</taxon>
        <taxon>Streptophyta</taxon>
        <taxon>Embryophyta</taxon>
        <taxon>Tracheophyta</taxon>
        <taxon>Spermatophyta</taxon>
        <taxon>Magnoliopsida</taxon>
        <taxon>eudicotyledons</taxon>
        <taxon>Gunneridae</taxon>
        <taxon>Pentapetalae</taxon>
        <taxon>rosids</taxon>
        <taxon>fabids</taxon>
        <taxon>Oxalidales</taxon>
        <taxon>Cephalotaceae</taxon>
        <taxon>Cephalotus</taxon>
    </lineage>
</organism>
<proteinExistence type="predicted"/>
<evidence type="ECO:0000313" key="3">
    <source>
        <dbReference type="EMBL" id="GAV86920.1"/>
    </source>
</evidence>
<dbReference type="PROSITE" id="PS00626">
    <property type="entry name" value="RCC1_2"/>
    <property type="match status" value="2"/>
</dbReference>
<keyword evidence="4" id="KW-1185">Reference proteome</keyword>
<dbReference type="OrthoDB" id="5981550at2759"/>
<dbReference type="PRINTS" id="PR00633">
    <property type="entry name" value="RCCNDNSATION"/>
</dbReference>
<accession>A0A1Q3D356</accession>
<evidence type="ECO:0000256" key="2">
    <source>
        <dbReference type="PROSITE-ProRule" id="PRU00235"/>
    </source>
</evidence>
<protein>
    <submittedName>
        <fullName evidence="3">RCC1 domain-containing protein/RCC1_2 domain-containing protein</fullName>
    </submittedName>
</protein>
<sequence length="493" mass="53566">MGDRYKSISFEDLPSHLILEILTAGKLSAVDFINLELTSRTFGVSHGLYPLKFRSLVDFAVFQCCVSDSVYCGMSWNAQKELYDRCGGSWKRVLRFLQSVEQSSGVVETSAGNQMQVTTGRYHTLVISNSAVYSCGSSLCGVLGHGPETTQCVAFSRIMFPYLAHVVQVSASNSHAAFVLQSGEVFTCGDNSSFCCGHWDISRPIFRPRLVEALKDVPCKQVAAGLSFTVFLTTQGHVYTCGTNGHGQLGHGDSLDRPTPKIIESLMGVGSVAQIAAGPSYVLTVTDNGALFSIGSGFNFCLGHGEQHNEFQPREIQTFSRKGIHVVRVSAGDEHAVALDSSGYVYTWGKGYCGALGHGDEIDKTFPAVLNSLKCHLAVQVCARKRKTFVLADNGSVYGFGWMGFGSLGFLDRGVSDKVMKPRILDSLRAHHVSQISTGLYHTVVVTSQGQLFGFGDNERAQLGHDTLRGCLEPTEIFIQEQENEAFLASETE</sequence>
<feature type="repeat" description="RCC1" evidence="2">
    <location>
        <begin position="236"/>
        <end position="288"/>
    </location>
</feature>
<feature type="repeat" description="RCC1" evidence="2">
    <location>
        <begin position="343"/>
        <end position="394"/>
    </location>
</feature>
<dbReference type="Pfam" id="PF00415">
    <property type="entry name" value="RCC1"/>
    <property type="match status" value="4"/>
</dbReference>
<dbReference type="InterPro" id="IPR009091">
    <property type="entry name" value="RCC1/BLIP-II"/>
</dbReference>
<dbReference type="Pfam" id="PF13540">
    <property type="entry name" value="RCC1_2"/>
    <property type="match status" value="1"/>
</dbReference>
<dbReference type="STRING" id="3775.A0A1Q3D356"/>
<dbReference type="InParanoid" id="A0A1Q3D356"/>
<dbReference type="AlphaFoldDB" id="A0A1Q3D356"/>
<feature type="repeat" description="RCC1" evidence="2">
    <location>
        <begin position="289"/>
        <end position="342"/>
    </location>
</feature>
<dbReference type="PANTHER" id="PTHR22870:SF451">
    <property type="entry name" value="MJK13.9 PROTEIN"/>
    <property type="match status" value="1"/>
</dbReference>